<sequence>ANDHNMGAKVATTDMRQSGYNSTRKAAQSLLSIGKEPTKYRLLLICTTGCDDIDVHPESVRLACLLDWASLQQSLDRFHDLTAVVQATLQ</sequence>
<evidence type="ECO:0000313" key="2">
    <source>
        <dbReference type="EMBL" id="MCD7472548.1"/>
    </source>
</evidence>
<protein>
    <submittedName>
        <fullName evidence="2">Uncharacterized protein</fullName>
    </submittedName>
</protein>
<feature type="non-terminal residue" evidence="2">
    <location>
        <position position="1"/>
    </location>
</feature>
<reference evidence="2 3" key="1">
    <citation type="journal article" date="2021" name="BMC Genomics">
        <title>Datura genome reveals duplications of psychoactive alkaloid biosynthetic genes and high mutation rate following tissue culture.</title>
        <authorList>
            <person name="Rajewski A."/>
            <person name="Carter-House D."/>
            <person name="Stajich J."/>
            <person name="Litt A."/>
        </authorList>
    </citation>
    <scope>NUCLEOTIDE SEQUENCE [LARGE SCALE GENOMIC DNA]</scope>
    <source>
        <strain evidence="2">AR-01</strain>
    </source>
</reference>
<name>A0ABS8TNX9_DATST</name>
<comment type="caution">
    <text evidence="2">The sequence shown here is derived from an EMBL/GenBank/DDBJ whole genome shotgun (WGS) entry which is preliminary data.</text>
</comment>
<evidence type="ECO:0000313" key="3">
    <source>
        <dbReference type="Proteomes" id="UP000823775"/>
    </source>
</evidence>
<accession>A0ABS8TNX9</accession>
<dbReference type="EMBL" id="JACEIK010001840">
    <property type="protein sequence ID" value="MCD7472548.1"/>
    <property type="molecule type" value="Genomic_DNA"/>
</dbReference>
<feature type="non-terminal residue" evidence="2">
    <location>
        <position position="90"/>
    </location>
</feature>
<feature type="region of interest" description="Disordered" evidence="1">
    <location>
        <begin position="1"/>
        <end position="20"/>
    </location>
</feature>
<proteinExistence type="predicted"/>
<gene>
    <name evidence="2" type="ORF">HAX54_013816</name>
</gene>
<organism evidence="2 3">
    <name type="scientific">Datura stramonium</name>
    <name type="common">Jimsonweed</name>
    <name type="synonym">Common thornapple</name>
    <dbReference type="NCBI Taxonomy" id="4076"/>
    <lineage>
        <taxon>Eukaryota</taxon>
        <taxon>Viridiplantae</taxon>
        <taxon>Streptophyta</taxon>
        <taxon>Embryophyta</taxon>
        <taxon>Tracheophyta</taxon>
        <taxon>Spermatophyta</taxon>
        <taxon>Magnoliopsida</taxon>
        <taxon>eudicotyledons</taxon>
        <taxon>Gunneridae</taxon>
        <taxon>Pentapetalae</taxon>
        <taxon>asterids</taxon>
        <taxon>lamiids</taxon>
        <taxon>Solanales</taxon>
        <taxon>Solanaceae</taxon>
        <taxon>Solanoideae</taxon>
        <taxon>Datureae</taxon>
        <taxon>Datura</taxon>
    </lineage>
</organism>
<evidence type="ECO:0000256" key="1">
    <source>
        <dbReference type="SAM" id="MobiDB-lite"/>
    </source>
</evidence>
<dbReference type="Proteomes" id="UP000823775">
    <property type="component" value="Unassembled WGS sequence"/>
</dbReference>
<keyword evidence="3" id="KW-1185">Reference proteome</keyword>